<evidence type="ECO:0008006" key="3">
    <source>
        <dbReference type="Google" id="ProtNLM"/>
    </source>
</evidence>
<reference evidence="1 2" key="1">
    <citation type="submission" date="2024-09" db="EMBL/GenBank/DDBJ databases">
        <title>Chromosome-scale assembly of Riccia sorocarpa.</title>
        <authorList>
            <person name="Paukszto L."/>
        </authorList>
    </citation>
    <scope>NUCLEOTIDE SEQUENCE [LARGE SCALE GENOMIC DNA]</scope>
    <source>
        <strain evidence="1">LP-2024</strain>
        <tissue evidence="1">Aerial parts of the thallus</tissue>
    </source>
</reference>
<proteinExistence type="predicted"/>
<evidence type="ECO:0000313" key="1">
    <source>
        <dbReference type="EMBL" id="KAL3693661.1"/>
    </source>
</evidence>
<sequence>MPLASGPGCSFDEEEVEMGIRRMSSGKAADIAGLTVELFKWGGTAVLSHLTRLLSEACSDGLPADWGEDRLSRHAFNISRGSGWFVAVCRWAQTRGLSEAEWRESTRLRELIQAQVIERLWRDPTPRLQYYLRDINPLEPYQERSYLMAALPRNLLQLVARYRLSPHSLAVYTGRWEGVDRTDRICRLCDSGRTENEFHFFLVCPYYADIRSSYGVEFDNLHDFFCLTDWTFE</sequence>
<organism evidence="1 2">
    <name type="scientific">Riccia sorocarpa</name>
    <dbReference type="NCBI Taxonomy" id="122646"/>
    <lineage>
        <taxon>Eukaryota</taxon>
        <taxon>Viridiplantae</taxon>
        <taxon>Streptophyta</taxon>
        <taxon>Embryophyta</taxon>
        <taxon>Marchantiophyta</taxon>
        <taxon>Marchantiopsida</taxon>
        <taxon>Marchantiidae</taxon>
        <taxon>Marchantiales</taxon>
        <taxon>Ricciaceae</taxon>
        <taxon>Riccia</taxon>
    </lineage>
</organism>
<gene>
    <name evidence="1" type="ORF">R1sor_007312</name>
</gene>
<keyword evidence="2" id="KW-1185">Reference proteome</keyword>
<accession>A0ABD3HRT8</accession>
<comment type="caution">
    <text evidence="1">The sequence shown here is derived from an EMBL/GenBank/DDBJ whole genome shotgun (WGS) entry which is preliminary data.</text>
</comment>
<dbReference type="EMBL" id="JBJQOH010000003">
    <property type="protein sequence ID" value="KAL3693661.1"/>
    <property type="molecule type" value="Genomic_DNA"/>
</dbReference>
<dbReference type="Proteomes" id="UP001633002">
    <property type="component" value="Unassembled WGS sequence"/>
</dbReference>
<evidence type="ECO:0000313" key="2">
    <source>
        <dbReference type="Proteomes" id="UP001633002"/>
    </source>
</evidence>
<name>A0ABD3HRT8_9MARC</name>
<protein>
    <recommendedName>
        <fullName evidence="3">Reverse transcriptase zinc-binding domain-containing protein</fullName>
    </recommendedName>
</protein>
<dbReference type="AlphaFoldDB" id="A0ABD3HRT8"/>